<accession>A0A2G8KQE8</accession>
<feature type="region of interest" description="Disordered" evidence="1">
    <location>
        <begin position="49"/>
        <end position="135"/>
    </location>
</feature>
<evidence type="ECO:0000313" key="2">
    <source>
        <dbReference type="EMBL" id="PIK50197.1"/>
    </source>
</evidence>
<dbReference type="EMBL" id="MRZV01000429">
    <property type="protein sequence ID" value="PIK50197.1"/>
    <property type="molecule type" value="Genomic_DNA"/>
</dbReference>
<comment type="caution">
    <text evidence="2">The sequence shown here is derived from an EMBL/GenBank/DDBJ whole genome shotgun (WGS) entry which is preliminary data.</text>
</comment>
<reference evidence="2 3" key="1">
    <citation type="journal article" date="2017" name="PLoS Biol.">
        <title>The sea cucumber genome provides insights into morphological evolution and visceral regeneration.</title>
        <authorList>
            <person name="Zhang X."/>
            <person name="Sun L."/>
            <person name="Yuan J."/>
            <person name="Sun Y."/>
            <person name="Gao Y."/>
            <person name="Zhang L."/>
            <person name="Li S."/>
            <person name="Dai H."/>
            <person name="Hamel J.F."/>
            <person name="Liu C."/>
            <person name="Yu Y."/>
            <person name="Liu S."/>
            <person name="Lin W."/>
            <person name="Guo K."/>
            <person name="Jin S."/>
            <person name="Xu P."/>
            <person name="Storey K.B."/>
            <person name="Huan P."/>
            <person name="Zhang T."/>
            <person name="Zhou Y."/>
            <person name="Zhang J."/>
            <person name="Lin C."/>
            <person name="Li X."/>
            <person name="Xing L."/>
            <person name="Huo D."/>
            <person name="Sun M."/>
            <person name="Wang L."/>
            <person name="Mercier A."/>
            <person name="Li F."/>
            <person name="Yang H."/>
            <person name="Xiang J."/>
        </authorList>
    </citation>
    <scope>NUCLEOTIDE SEQUENCE [LARGE SCALE GENOMIC DNA]</scope>
    <source>
        <strain evidence="2">Shaxun</strain>
        <tissue evidence="2">Muscle</tissue>
    </source>
</reference>
<keyword evidence="3" id="KW-1185">Reference proteome</keyword>
<feature type="region of interest" description="Disordered" evidence="1">
    <location>
        <begin position="1"/>
        <end position="37"/>
    </location>
</feature>
<proteinExistence type="predicted"/>
<dbReference type="InterPro" id="IPR015943">
    <property type="entry name" value="WD40/YVTN_repeat-like_dom_sf"/>
</dbReference>
<gene>
    <name evidence="2" type="ORF">BSL78_12903</name>
</gene>
<name>A0A2G8KQE8_STIJA</name>
<dbReference type="AlphaFoldDB" id="A0A2G8KQE8"/>
<sequence>MPYSTRSKAKIETVSQFPVVLDQHSSTSRSESQSDIAEITRKLQEVKLFDIKKKKKESNELPPKGSAVTENLKRTGKEGEELQTNTERERDGERRGEQKKVKVEHDKPEASCNPKEEPSDGNLKELSVEKEQPTRQKVMELQGTLDDWKHTVERYKECIAVTSFTLALIDDRSVSSCIADIRKANDLLKEEMEREFANLESPASTKVNKEQEAKTAQNVKQVTITDKTTFCIDFKEYDDKQAAAASPTTPKDGEYLIASITGLSNGEMVISGAAPGKKSHITVINSKGEIQVRHPVEGRPDFKKTHRYCCNFSEQKVLTVYGTKEVAIYDVRKGEVCDSSSAPKRWCMSCVAYDPNNSRYIVCYGTSKAFAIFDNKLKYSCTVRLPNEKFGTVNDFAVHGKFLLVCHQEGAHAITIDGVDIEIKFELKKPTQQDKAIGVCIDKNSFIYMLWSGDENNVLAQYDPHDHKLLDEKNLERNKTGCLTTVEDHRTERLVLAANDNGQFYSFQLRAEYCS</sequence>
<feature type="compositionally biased region" description="Basic and acidic residues" evidence="1">
    <location>
        <begin position="71"/>
        <end position="135"/>
    </location>
</feature>
<protein>
    <submittedName>
        <fullName evidence="2">Uncharacterized protein</fullName>
    </submittedName>
</protein>
<organism evidence="2 3">
    <name type="scientific">Stichopus japonicus</name>
    <name type="common">Sea cucumber</name>
    <dbReference type="NCBI Taxonomy" id="307972"/>
    <lineage>
        <taxon>Eukaryota</taxon>
        <taxon>Metazoa</taxon>
        <taxon>Echinodermata</taxon>
        <taxon>Eleutherozoa</taxon>
        <taxon>Echinozoa</taxon>
        <taxon>Holothuroidea</taxon>
        <taxon>Aspidochirotacea</taxon>
        <taxon>Aspidochirotida</taxon>
        <taxon>Stichopodidae</taxon>
        <taxon>Apostichopus</taxon>
    </lineage>
</organism>
<dbReference type="SUPFAM" id="SSF50998">
    <property type="entry name" value="Quinoprotein alcohol dehydrogenase-like"/>
    <property type="match status" value="1"/>
</dbReference>
<feature type="compositionally biased region" description="Low complexity" evidence="1">
    <location>
        <begin position="25"/>
        <end position="34"/>
    </location>
</feature>
<evidence type="ECO:0000313" key="3">
    <source>
        <dbReference type="Proteomes" id="UP000230750"/>
    </source>
</evidence>
<dbReference type="Gene3D" id="2.130.10.10">
    <property type="entry name" value="YVTN repeat-like/Quinoprotein amine dehydrogenase"/>
    <property type="match status" value="1"/>
</dbReference>
<evidence type="ECO:0000256" key="1">
    <source>
        <dbReference type="SAM" id="MobiDB-lite"/>
    </source>
</evidence>
<dbReference type="Proteomes" id="UP000230750">
    <property type="component" value="Unassembled WGS sequence"/>
</dbReference>
<dbReference type="InterPro" id="IPR011047">
    <property type="entry name" value="Quinoprotein_ADH-like_sf"/>
</dbReference>